<organism evidence="2 3">
    <name type="scientific">Phialemonium atrogriseum</name>
    <dbReference type="NCBI Taxonomy" id="1093897"/>
    <lineage>
        <taxon>Eukaryota</taxon>
        <taxon>Fungi</taxon>
        <taxon>Dikarya</taxon>
        <taxon>Ascomycota</taxon>
        <taxon>Pezizomycotina</taxon>
        <taxon>Sordariomycetes</taxon>
        <taxon>Sordariomycetidae</taxon>
        <taxon>Cephalothecales</taxon>
        <taxon>Cephalothecaceae</taxon>
        <taxon>Phialemonium</taxon>
    </lineage>
</organism>
<dbReference type="Pfam" id="PF00023">
    <property type="entry name" value="Ank"/>
    <property type="match status" value="1"/>
</dbReference>
<evidence type="ECO:0000313" key="3">
    <source>
        <dbReference type="Proteomes" id="UP001244011"/>
    </source>
</evidence>
<dbReference type="AlphaFoldDB" id="A0AAJ0C2G9"/>
<dbReference type="Proteomes" id="UP001244011">
    <property type="component" value="Unassembled WGS sequence"/>
</dbReference>
<name>A0AAJ0C2G9_9PEZI</name>
<dbReference type="InterPro" id="IPR002110">
    <property type="entry name" value="Ankyrin_rpt"/>
</dbReference>
<dbReference type="Gene3D" id="1.25.40.20">
    <property type="entry name" value="Ankyrin repeat-containing domain"/>
    <property type="match status" value="1"/>
</dbReference>
<dbReference type="EMBL" id="MU839004">
    <property type="protein sequence ID" value="KAK1768691.1"/>
    <property type="molecule type" value="Genomic_DNA"/>
</dbReference>
<proteinExistence type="predicted"/>
<comment type="caution">
    <text evidence="2">The sequence shown here is derived from an EMBL/GenBank/DDBJ whole genome shotgun (WGS) entry which is preliminary data.</text>
</comment>
<protein>
    <submittedName>
        <fullName evidence="2">Uncharacterized protein</fullName>
    </submittedName>
</protein>
<evidence type="ECO:0000313" key="2">
    <source>
        <dbReference type="EMBL" id="KAK1768691.1"/>
    </source>
</evidence>
<keyword evidence="3" id="KW-1185">Reference proteome</keyword>
<feature type="region of interest" description="Disordered" evidence="1">
    <location>
        <begin position="1"/>
        <end position="20"/>
    </location>
</feature>
<accession>A0AAJ0C2G9</accession>
<gene>
    <name evidence="2" type="ORF">QBC33DRAFT_355599</name>
</gene>
<evidence type="ECO:0000256" key="1">
    <source>
        <dbReference type="SAM" id="MobiDB-lite"/>
    </source>
</evidence>
<reference evidence="2" key="1">
    <citation type="submission" date="2023-06" db="EMBL/GenBank/DDBJ databases">
        <title>Genome-scale phylogeny and comparative genomics of the fungal order Sordariales.</title>
        <authorList>
            <consortium name="Lawrence Berkeley National Laboratory"/>
            <person name="Hensen N."/>
            <person name="Bonometti L."/>
            <person name="Westerberg I."/>
            <person name="Brannstrom I.O."/>
            <person name="Guillou S."/>
            <person name="Cros-Aarteil S."/>
            <person name="Calhoun S."/>
            <person name="Haridas S."/>
            <person name="Kuo A."/>
            <person name="Mondo S."/>
            <person name="Pangilinan J."/>
            <person name="Riley R."/>
            <person name="Labutti K."/>
            <person name="Andreopoulos B."/>
            <person name="Lipzen A."/>
            <person name="Chen C."/>
            <person name="Yanf M."/>
            <person name="Daum C."/>
            <person name="Ng V."/>
            <person name="Clum A."/>
            <person name="Steindorff A."/>
            <person name="Ohm R."/>
            <person name="Martin F."/>
            <person name="Silar P."/>
            <person name="Natvig D."/>
            <person name="Lalanne C."/>
            <person name="Gautier V."/>
            <person name="Ament-Velasquez S.L."/>
            <person name="Kruys A."/>
            <person name="Hutchinson M.I."/>
            <person name="Powell A.J."/>
            <person name="Barry K."/>
            <person name="Miller A.N."/>
            <person name="Grigoriev I.V."/>
            <person name="Debuchy R."/>
            <person name="Gladieux P."/>
            <person name="Thoren M.H."/>
            <person name="Johannesson H."/>
        </authorList>
    </citation>
    <scope>NUCLEOTIDE SEQUENCE</scope>
    <source>
        <strain evidence="2">8032-3</strain>
    </source>
</reference>
<dbReference type="SUPFAM" id="SSF48403">
    <property type="entry name" value="Ankyrin repeat"/>
    <property type="match status" value="1"/>
</dbReference>
<dbReference type="GeneID" id="85307060"/>
<dbReference type="RefSeq" id="XP_060284904.1">
    <property type="nucleotide sequence ID" value="XM_060423873.1"/>
</dbReference>
<sequence>MFVCPREEGGGAPLPDDPHAPHLSVFPNLVEIQEELEQADEECFGWTTARHALGDITLEEYFDRLIDHIREGGARHAWDKSNSNIAHALQADLIAGAFKSRMLKRNLGRLSHADGEQLKALCLLFYREAEVARLQRRVELDIGVRLASLPPWIVDILGIIAYARRHVDVLEHLVKHHRASSTRAKTSFDLIGAAILSSRQGPSIIFQHSPNTPHNRELEWRLWAALLNAEPGAWLHYPLPETKDAAGLPAGLYHGLHWLADYWAKDHQLRASPAFTEYLNALSARGVVLGAVTISRFLSVTEGTSLNFAKGGPFVPVGAAPARTMLDCFPLEHSLSDDYPGGDSAELALPITQWPTDNPDRLVVMEMLLEQGLVVDGKIADYGWGPMVGRTEEQLQDTCLIKAAGRGDANMVDLLLRHGAERDVRGAHGHTAAQRARDRGHTEMADYLETL</sequence>
<dbReference type="InterPro" id="IPR036770">
    <property type="entry name" value="Ankyrin_rpt-contain_sf"/>
</dbReference>